<evidence type="ECO:0000259" key="1">
    <source>
        <dbReference type="Pfam" id="PF01575"/>
    </source>
</evidence>
<evidence type="ECO:0000313" key="2">
    <source>
        <dbReference type="EMBL" id="MFD2738241.1"/>
    </source>
</evidence>
<dbReference type="PANTHER" id="PTHR42993:SF1">
    <property type="entry name" value="MAOC-LIKE DEHYDRATASE DOMAIN-CONTAINING PROTEIN"/>
    <property type="match status" value="1"/>
</dbReference>
<proteinExistence type="predicted"/>
<name>A0ABW5TX78_9RHOB</name>
<protein>
    <submittedName>
        <fullName evidence="2">MaoC family dehydratase</fullName>
    </submittedName>
</protein>
<feature type="domain" description="MaoC-like" evidence="1">
    <location>
        <begin position="10"/>
        <end position="115"/>
    </location>
</feature>
<accession>A0ABW5TX78</accession>
<dbReference type="PANTHER" id="PTHR42993">
    <property type="entry name" value="MAOC-LIKE DEHYDRATASE DOMAIN-CONTAINING PROTEIN"/>
    <property type="match status" value="1"/>
</dbReference>
<dbReference type="RefSeq" id="WP_386370775.1">
    <property type="nucleotide sequence ID" value="NZ_JBHUMP010000001.1"/>
</dbReference>
<dbReference type="InterPro" id="IPR002539">
    <property type="entry name" value="MaoC-like_dom"/>
</dbReference>
<dbReference type="Gene3D" id="3.10.129.10">
    <property type="entry name" value="Hotdog Thioesterase"/>
    <property type="match status" value="1"/>
</dbReference>
<dbReference type="InterPro" id="IPR039375">
    <property type="entry name" value="NodN-like"/>
</dbReference>
<dbReference type="SUPFAM" id="SSF54637">
    <property type="entry name" value="Thioesterase/thiol ester dehydrase-isomerase"/>
    <property type="match status" value="1"/>
</dbReference>
<dbReference type="CDD" id="cd03450">
    <property type="entry name" value="NodN"/>
    <property type="match status" value="1"/>
</dbReference>
<dbReference type="InterPro" id="IPR029069">
    <property type="entry name" value="HotDog_dom_sf"/>
</dbReference>
<dbReference type="Proteomes" id="UP001597474">
    <property type="component" value="Unassembled WGS sequence"/>
</dbReference>
<evidence type="ECO:0000313" key="3">
    <source>
        <dbReference type="Proteomes" id="UP001597474"/>
    </source>
</evidence>
<organism evidence="2 3">
    <name type="scientific">Sulfitobacter aestuarii</name>
    <dbReference type="NCBI Taxonomy" id="2161676"/>
    <lineage>
        <taxon>Bacteria</taxon>
        <taxon>Pseudomonadati</taxon>
        <taxon>Pseudomonadota</taxon>
        <taxon>Alphaproteobacteria</taxon>
        <taxon>Rhodobacterales</taxon>
        <taxon>Roseobacteraceae</taxon>
        <taxon>Sulfitobacter</taxon>
    </lineage>
</organism>
<keyword evidence="3" id="KW-1185">Reference proteome</keyword>
<gene>
    <name evidence="2" type="ORF">ACFSUD_01525</name>
</gene>
<comment type="caution">
    <text evidence="2">The sequence shown here is derived from an EMBL/GenBank/DDBJ whole genome shotgun (WGS) entry which is preliminary data.</text>
</comment>
<reference evidence="3" key="1">
    <citation type="journal article" date="2019" name="Int. J. Syst. Evol. Microbiol.">
        <title>The Global Catalogue of Microorganisms (GCM) 10K type strain sequencing project: providing services to taxonomists for standard genome sequencing and annotation.</title>
        <authorList>
            <consortium name="The Broad Institute Genomics Platform"/>
            <consortium name="The Broad Institute Genome Sequencing Center for Infectious Disease"/>
            <person name="Wu L."/>
            <person name="Ma J."/>
        </authorList>
    </citation>
    <scope>NUCLEOTIDE SEQUENCE [LARGE SCALE GENOMIC DNA]</scope>
    <source>
        <strain evidence="3">TISTR 2562</strain>
    </source>
</reference>
<sequence length="151" mass="16580">MRKIGPVALQKAQGQEIGLSAWCRVDQARIDAFAEVSGDRQFIHVDPDRAASSVFGGIVAHGMLSLSIMSGMAATTLPEVEGQKAAINFGLETLRFRTPVRPGDNIRARFVLSELTRRGRGDLLARFAVKLEIEGEKRPALTADWLILYVF</sequence>
<dbReference type="EMBL" id="JBHUMP010000001">
    <property type="protein sequence ID" value="MFD2738241.1"/>
    <property type="molecule type" value="Genomic_DNA"/>
</dbReference>
<dbReference type="Pfam" id="PF01575">
    <property type="entry name" value="MaoC_dehydratas"/>
    <property type="match status" value="1"/>
</dbReference>